<dbReference type="Proteomes" id="UP000289455">
    <property type="component" value="Unassembled WGS sequence"/>
</dbReference>
<dbReference type="InterPro" id="IPR023214">
    <property type="entry name" value="HAD_sf"/>
</dbReference>
<dbReference type="InterPro" id="IPR036412">
    <property type="entry name" value="HAD-like_sf"/>
</dbReference>
<dbReference type="OrthoDB" id="9802350at2"/>
<dbReference type="InterPro" id="IPR011951">
    <property type="entry name" value="HAD-SF_hydro_IA_YjjG/PynA"/>
</dbReference>
<accession>A0A4Q1BYF3</accession>
<dbReference type="InterPro" id="IPR052550">
    <property type="entry name" value="Pyrimidine_5'-ntase_YjjG"/>
</dbReference>
<dbReference type="Gene3D" id="1.10.150.240">
    <property type="entry name" value="Putative phosphatase, domain 2"/>
    <property type="match status" value="1"/>
</dbReference>
<gene>
    <name evidence="1" type="ORF">ESB04_08750</name>
</gene>
<keyword evidence="2" id="KW-1185">Reference proteome</keyword>
<evidence type="ECO:0000313" key="1">
    <source>
        <dbReference type="EMBL" id="RXK48127.1"/>
    </source>
</evidence>
<dbReference type="Gene3D" id="3.40.50.1000">
    <property type="entry name" value="HAD superfamily/HAD-like"/>
    <property type="match status" value="1"/>
</dbReference>
<sequence length="235" mass="27423">MIFQPKAIFFDWDHTLWDHDRNSKEVILELVQEFGLDKQSPFSMEAIWNSYQRINTGLWDDYQLGKISQSELRESRFIRFFEAIQVHGPAHEFSNFFLYRTPRKKHLMEGAQELIETIAPYYPLYILTNGFEDIQFIKVESSGIGHHFKELITSQVVGAKKPETAFFEYALKRANCAAEEALMVGDNWHADIYGANQAGIPAIHYNLFESSEAVWQISDLKHVKNHLKIYSNRDN</sequence>
<dbReference type="InterPro" id="IPR023198">
    <property type="entry name" value="PGP-like_dom2"/>
</dbReference>
<dbReference type="PANTHER" id="PTHR47478">
    <property type="match status" value="1"/>
</dbReference>
<evidence type="ECO:0000313" key="2">
    <source>
        <dbReference type="Proteomes" id="UP000289455"/>
    </source>
</evidence>
<dbReference type="GO" id="GO:0008253">
    <property type="term" value="F:5'-nucleotidase activity"/>
    <property type="evidence" value="ECO:0007669"/>
    <property type="project" value="InterPro"/>
</dbReference>
<dbReference type="RefSeq" id="WP_129027362.1">
    <property type="nucleotide sequence ID" value="NZ_SDHY01000005.1"/>
</dbReference>
<dbReference type="PANTHER" id="PTHR47478:SF1">
    <property type="entry name" value="PYRIMIDINE 5'-NUCLEOTIDASE YJJG"/>
    <property type="match status" value="1"/>
</dbReference>
<dbReference type="EMBL" id="SDHY01000005">
    <property type="protein sequence ID" value="RXK48127.1"/>
    <property type="molecule type" value="Genomic_DNA"/>
</dbReference>
<reference evidence="1 2" key="1">
    <citation type="submission" date="2019-01" db="EMBL/GenBank/DDBJ databases">
        <title>Cytophagaceae bacterium strain CAR-16.</title>
        <authorList>
            <person name="Chen W.-M."/>
        </authorList>
    </citation>
    <scope>NUCLEOTIDE SEQUENCE [LARGE SCALE GENOMIC DNA]</scope>
    <source>
        <strain evidence="1 2">CAR-16</strain>
    </source>
</reference>
<comment type="caution">
    <text evidence="1">The sequence shown here is derived from an EMBL/GenBank/DDBJ whole genome shotgun (WGS) entry which is preliminary data.</text>
</comment>
<dbReference type="InterPro" id="IPR006439">
    <property type="entry name" value="HAD-SF_hydro_IA"/>
</dbReference>
<proteinExistence type="predicted"/>
<dbReference type="Pfam" id="PF00702">
    <property type="entry name" value="Hydrolase"/>
    <property type="match status" value="1"/>
</dbReference>
<dbReference type="NCBIfam" id="TIGR01549">
    <property type="entry name" value="HAD-SF-IA-v1"/>
    <property type="match status" value="1"/>
</dbReference>
<dbReference type="SUPFAM" id="SSF56784">
    <property type="entry name" value="HAD-like"/>
    <property type="match status" value="1"/>
</dbReference>
<dbReference type="AlphaFoldDB" id="A0A4Q1BYF3"/>
<organism evidence="1 2">
    <name type="scientific">Aquirufa rosea</name>
    <dbReference type="NCBI Taxonomy" id="2509241"/>
    <lineage>
        <taxon>Bacteria</taxon>
        <taxon>Pseudomonadati</taxon>
        <taxon>Bacteroidota</taxon>
        <taxon>Cytophagia</taxon>
        <taxon>Cytophagales</taxon>
        <taxon>Flectobacillaceae</taxon>
        <taxon>Aquirufa</taxon>
    </lineage>
</organism>
<dbReference type="NCBIfam" id="TIGR02254">
    <property type="entry name" value="YjjG_YfnB"/>
    <property type="match status" value="1"/>
</dbReference>
<name>A0A4Q1BYF3_9BACT</name>
<dbReference type="SFLD" id="SFLDG01129">
    <property type="entry name" value="C1.5:_HAD__Beta-PGM__Phosphata"/>
    <property type="match status" value="1"/>
</dbReference>
<protein>
    <submittedName>
        <fullName evidence="1">Noncanonical pyrimidine nucleotidase, YjjG family</fullName>
    </submittedName>
</protein>
<dbReference type="SFLD" id="SFLDS00003">
    <property type="entry name" value="Haloacid_Dehalogenase"/>
    <property type="match status" value="1"/>
</dbReference>